<dbReference type="AlphaFoldDB" id="A0A183TGC6"/>
<evidence type="ECO:0000313" key="5">
    <source>
        <dbReference type="WBParaSite" id="SSLN_0001611501-mRNA-1"/>
    </source>
</evidence>
<evidence type="ECO:0000313" key="4">
    <source>
        <dbReference type="Proteomes" id="UP000275846"/>
    </source>
</evidence>
<dbReference type="Gene3D" id="3.30.710.10">
    <property type="entry name" value="Potassium Channel Kv1.1, Chain A"/>
    <property type="match status" value="1"/>
</dbReference>
<keyword evidence="1" id="KW-1133">Transmembrane helix</keyword>
<name>A0A183TGC6_SCHSO</name>
<feature type="domain" description="BTB" evidence="2">
    <location>
        <begin position="36"/>
        <end position="91"/>
    </location>
</feature>
<sequence length="138" mass="14460">MVIPVSLVFVGYVILPIYLAAVGLLAGIEGEPEVTTGRVSPVTDRILEAFVEYAYTGQMAISLDNLLETLRAAIFLDVATVRDFCRQVIESQIAAAVGVEEHEGAEEPIGSAALSGDESADACGGLIEGWVFTDAGVS</sequence>
<keyword evidence="4" id="KW-1185">Reference proteome</keyword>
<dbReference type="SUPFAM" id="SSF54695">
    <property type="entry name" value="POZ domain"/>
    <property type="match status" value="1"/>
</dbReference>
<dbReference type="InterPro" id="IPR011333">
    <property type="entry name" value="SKP1/BTB/POZ_sf"/>
</dbReference>
<dbReference type="Pfam" id="PF00651">
    <property type="entry name" value="BTB"/>
    <property type="match status" value="1"/>
</dbReference>
<dbReference type="WBParaSite" id="SSLN_0001611501-mRNA-1">
    <property type="protein sequence ID" value="SSLN_0001611501-mRNA-1"/>
    <property type="gene ID" value="SSLN_0001611501"/>
</dbReference>
<evidence type="ECO:0000256" key="1">
    <source>
        <dbReference type="SAM" id="Phobius"/>
    </source>
</evidence>
<protein>
    <submittedName>
        <fullName evidence="5">BTB domain-containing protein</fullName>
    </submittedName>
</protein>
<dbReference type="OrthoDB" id="6268961at2759"/>
<keyword evidence="1" id="KW-0472">Membrane</keyword>
<dbReference type="Proteomes" id="UP000275846">
    <property type="component" value="Unassembled WGS sequence"/>
</dbReference>
<accession>A0A183TGC6</accession>
<reference evidence="3 4" key="2">
    <citation type="submission" date="2018-11" db="EMBL/GenBank/DDBJ databases">
        <authorList>
            <consortium name="Pathogen Informatics"/>
        </authorList>
    </citation>
    <scope>NUCLEOTIDE SEQUENCE [LARGE SCALE GENOMIC DNA]</scope>
    <source>
        <strain evidence="3 4">NST_G2</strain>
    </source>
</reference>
<evidence type="ECO:0000259" key="2">
    <source>
        <dbReference type="Pfam" id="PF00651"/>
    </source>
</evidence>
<organism evidence="5">
    <name type="scientific">Schistocephalus solidus</name>
    <name type="common">Tapeworm</name>
    <dbReference type="NCBI Taxonomy" id="70667"/>
    <lineage>
        <taxon>Eukaryota</taxon>
        <taxon>Metazoa</taxon>
        <taxon>Spiralia</taxon>
        <taxon>Lophotrochozoa</taxon>
        <taxon>Platyhelminthes</taxon>
        <taxon>Cestoda</taxon>
        <taxon>Eucestoda</taxon>
        <taxon>Diphyllobothriidea</taxon>
        <taxon>Diphyllobothriidae</taxon>
        <taxon>Schistocephalus</taxon>
    </lineage>
</organism>
<reference evidence="5" key="1">
    <citation type="submission" date="2016-06" db="UniProtKB">
        <authorList>
            <consortium name="WormBaseParasite"/>
        </authorList>
    </citation>
    <scope>IDENTIFICATION</scope>
</reference>
<dbReference type="InterPro" id="IPR000210">
    <property type="entry name" value="BTB/POZ_dom"/>
</dbReference>
<keyword evidence="1" id="KW-0812">Transmembrane</keyword>
<gene>
    <name evidence="3" type="ORF">SSLN_LOCUS15524</name>
</gene>
<evidence type="ECO:0000313" key="3">
    <source>
        <dbReference type="EMBL" id="VDM01910.1"/>
    </source>
</evidence>
<dbReference type="EMBL" id="UYSU01040040">
    <property type="protein sequence ID" value="VDM01910.1"/>
    <property type="molecule type" value="Genomic_DNA"/>
</dbReference>
<proteinExistence type="predicted"/>
<feature type="transmembrane region" description="Helical" evidence="1">
    <location>
        <begin position="6"/>
        <end position="28"/>
    </location>
</feature>